<sequence length="156" mass="17456">MDAAYWAIFSLSIFATVLFFAILLCLAILDCVHGCTRCSLFGIKHNTRISNYPSPGPNDIINSISGRRIQDPIQHYPNSHLPNEHITFTNEQNKFSKSDDGLPSYEEAIKLSMAHSNSLQTYQTELAQTHQQPQSTTATRNNIRMVPGTVLSQTTE</sequence>
<accession>A0ABD1EH20</accession>
<name>A0ABD1EH20_HYPHA</name>
<gene>
    <name evidence="2" type="ORF">ABEB36_009548</name>
</gene>
<dbReference type="Proteomes" id="UP001566132">
    <property type="component" value="Unassembled WGS sequence"/>
</dbReference>
<keyword evidence="3" id="KW-1185">Reference proteome</keyword>
<feature type="transmembrane region" description="Helical" evidence="1">
    <location>
        <begin position="6"/>
        <end position="29"/>
    </location>
</feature>
<reference evidence="2 3" key="1">
    <citation type="submission" date="2024-05" db="EMBL/GenBank/DDBJ databases">
        <title>Genetic variation in Jamaican populations of the coffee berry borer (Hypothenemus hampei).</title>
        <authorList>
            <person name="Errbii M."/>
            <person name="Myrie A."/>
        </authorList>
    </citation>
    <scope>NUCLEOTIDE SEQUENCE [LARGE SCALE GENOMIC DNA]</scope>
    <source>
        <strain evidence="2">JA-Hopewell-2020-01-JO</strain>
        <tissue evidence="2">Whole body</tissue>
    </source>
</reference>
<protein>
    <submittedName>
        <fullName evidence="2">Uncharacterized protein</fullName>
    </submittedName>
</protein>
<proteinExistence type="predicted"/>
<organism evidence="2 3">
    <name type="scientific">Hypothenemus hampei</name>
    <name type="common">Coffee berry borer</name>
    <dbReference type="NCBI Taxonomy" id="57062"/>
    <lineage>
        <taxon>Eukaryota</taxon>
        <taxon>Metazoa</taxon>
        <taxon>Ecdysozoa</taxon>
        <taxon>Arthropoda</taxon>
        <taxon>Hexapoda</taxon>
        <taxon>Insecta</taxon>
        <taxon>Pterygota</taxon>
        <taxon>Neoptera</taxon>
        <taxon>Endopterygota</taxon>
        <taxon>Coleoptera</taxon>
        <taxon>Polyphaga</taxon>
        <taxon>Cucujiformia</taxon>
        <taxon>Curculionidae</taxon>
        <taxon>Scolytinae</taxon>
        <taxon>Hypothenemus</taxon>
    </lineage>
</organism>
<keyword evidence="1" id="KW-1133">Transmembrane helix</keyword>
<evidence type="ECO:0000313" key="3">
    <source>
        <dbReference type="Proteomes" id="UP001566132"/>
    </source>
</evidence>
<keyword evidence="1" id="KW-0812">Transmembrane</keyword>
<comment type="caution">
    <text evidence="2">The sequence shown here is derived from an EMBL/GenBank/DDBJ whole genome shotgun (WGS) entry which is preliminary data.</text>
</comment>
<dbReference type="AlphaFoldDB" id="A0ABD1EH20"/>
<evidence type="ECO:0000256" key="1">
    <source>
        <dbReference type="SAM" id="Phobius"/>
    </source>
</evidence>
<dbReference type="EMBL" id="JBDJPC010000007">
    <property type="protein sequence ID" value="KAL1493864.1"/>
    <property type="molecule type" value="Genomic_DNA"/>
</dbReference>
<keyword evidence="1" id="KW-0472">Membrane</keyword>
<evidence type="ECO:0000313" key="2">
    <source>
        <dbReference type="EMBL" id="KAL1493864.1"/>
    </source>
</evidence>